<dbReference type="Pfam" id="PF00587">
    <property type="entry name" value="tRNA-synt_2b"/>
    <property type="match status" value="1"/>
</dbReference>
<dbReference type="InterPro" id="IPR007214">
    <property type="entry name" value="YbaK/aa-tRNA-synth-assoc-dom"/>
</dbReference>
<evidence type="ECO:0000256" key="3">
    <source>
        <dbReference type="ARBA" id="ARBA00022490"/>
    </source>
</evidence>
<dbReference type="PATRIC" id="fig|1423796.3.peg.1132"/>
<evidence type="ECO:0000256" key="5">
    <source>
        <dbReference type="ARBA" id="ARBA00022741"/>
    </source>
</evidence>
<evidence type="ECO:0000256" key="6">
    <source>
        <dbReference type="ARBA" id="ARBA00022840"/>
    </source>
</evidence>
<reference evidence="12 13" key="1">
    <citation type="journal article" date="2015" name="Genome Announc.">
        <title>Expanding the biotechnology potential of lactobacilli through comparative genomics of 213 strains and associated genera.</title>
        <authorList>
            <person name="Sun Z."/>
            <person name="Harris H.M."/>
            <person name="McCann A."/>
            <person name="Guo C."/>
            <person name="Argimon S."/>
            <person name="Zhang W."/>
            <person name="Yang X."/>
            <person name="Jeffery I.B."/>
            <person name="Cooney J.C."/>
            <person name="Kagawa T.F."/>
            <person name="Liu W."/>
            <person name="Song Y."/>
            <person name="Salvetti E."/>
            <person name="Wrobel A."/>
            <person name="Rasinkangas P."/>
            <person name="Parkhill J."/>
            <person name="Rea M.C."/>
            <person name="O'Sullivan O."/>
            <person name="Ritari J."/>
            <person name="Douillard F.P."/>
            <person name="Paul Ross R."/>
            <person name="Yang R."/>
            <person name="Briner A.E."/>
            <person name="Felis G.E."/>
            <person name="de Vos W.M."/>
            <person name="Barrangou R."/>
            <person name="Klaenhammer T.R."/>
            <person name="Caufield P.W."/>
            <person name="Cui Y."/>
            <person name="Zhang H."/>
            <person name="O'Toole P.W."/>
        </authorList>
    </citation>
    <scope>NUCLEOTIDE SEQUENCE [LARGE SCALE GENOMIC DNA]</scope>
    <source>
        <strain evidence="12 13">DSM 20253</strain>
    </source>
</reference>
<dbReference type="AlphaFoldDB" id="A0A0R2D837"/>
<keyword evidence="7 10" id="KW-0648">Protein biosynthesis</keyword>
<dbReference type="GO" id="GO:0005829">
    <property type="term" value="C:cytosol"/>
    <property type="evidence" value="ECO:0007669"/>
    <property type="project" value="TreeGrafter"/>
</dbReference>
<dbReference type="InterPro" id="IPR044140">
    <property type="entry name" value="ProRS_anticodon_short"/>
</dbReference>
<dbReference type="InterPro" id="IPR036621">
    <property type="entry name" value="Anticodon-bd_dom_sf"/>
</dbReference>
<dbReference type="GO" id="GO:0016740">
    <property type="term" value="F:transferase activity"/>
    <property type="evidence" value="ECO:0007669"/>
    <property type="project" value="UniProtKB-ARBA"/>
</dbReference>
<evidence type="ECO:0000256" key="9">
    <source>
        <dbReference type="ARBA" id="ARBA00047671"/>
    </source>
</evidence>
<organism evidence="12 13">
    <name type="scientific">Loigolactobacillus rennini DSM 20253</name>
    <dbReference type="NCBI Taxonomy" id="1423796"/>
    <lineage>
        <taxon>Bacteria</taxon>
        <taxon>Bacillati</taxon>
        <taxon>Bacillota</taxon>
        <taxon>Bacilli</taxon>
        <taxon>Lactobacillales</taxon>
        <taxon>Lactobacillaceae</taxon>
        <taxon>Loigolactobacillus</taxon>
    </lineage>
</organism>
<comment type="function">
    <text evidence="10">Catalyzes the attachment of proline to tRNA(Pro) in a two-step reaction: proline is first activated by ATP to form Pro-AMP and then transferred to the acceptor end of tRNA(Pro). As ProRS can inadvertently accommodate and process non-cognate amino acids such as alanine and cysteine, to avoid such errors it has two additional distinct editing activities against alanine. One activity is designated as 'pretransfer' editing and involves the tRNA(Pro)-independent hydrolysis of activated Ala-AMP. The other activity is designated 'posttransfer' editing and involves deacylation of mischarged Ala-tRNA(Pro). The misacylated Cys-tRNA(Pro) is not edited by ProRS.</text>
</comment>
<protein>
    <recommendedName>
        <fullName evidence="10">Proline--tRNA ligase</fullName>
        <ecNumber evidence="10">6.1.1.15</ecNumber>
    </recommendedName>
    <alternativeName>
        <fullName evidence="10">Prolyl-tRNA synthetase</fullName>
        <shortName evidence="10">ProRS</shortName>
    </alternativeName>
</protein>
<dbReference type="PANTHER" id="PTHR42753">
    <property type="entry name" value="MITOCHONDRIAL RIBOSOME PROTEIN L39/PROLYL-TRNA LIGASE FAMILY MEMBER"/>
    <property type="match status" value="1"/>
</dbReference>
<dbReference type="InterPro" id="IPR006195">
    <property type="entry name" value="aa-tRNA-synth_II"/>
</dbReference>
<dbReference type="CDD" id="cd00779">
    <property type="entry name" value="ProRS_core_prok"/>
    <property type="match status" value="1"/>
</dbReference>
<dbReference type="Pfam" id="PF04073">
    <property type="entry name" value="tRNA_edit"/>
    <property type="match status" value="1"/>
</dbReference>
<dbReference type="SUPFAM" id="SSF52954">
    <property type="entry name" value="Class II aaRS ABD-related"/>
    <property type="match status" value="1"/>
</dbReference>
<keyword evidence="5 10" id="KW-0547">Nucleotide-binding</keyword>
<gene>
    <name evidence="10" type="primary">proS</name>
    <name evidence="12" type="ORF">FC24_GL001108</name>
</gene>
<dbReference type="HAMAP" id="MF_01569">
    <property type="entry name" value="Pro_tRNA_synth_type1"/>
    <property type="match status" value="1"/>
</dbReference>
<sequence>MKKEITMKQSKIFIPTLKETPNDADSKSHQMMLRAGYIRQISAGIYSYLPLAYKVLKKINRIIETEMDKIDAVEMLMPEVIPAELWQESGRYDTYGPELFKLEDRHERHFILGPTHEETFTELVRHDLNSYKKLPQILYQIQPKYRDEKRPRAGLLRGREFIMKDAYSFTANRTDLDHIFRQMEAAYRKIFDRCGLVYRGIIGDAGAMGGKDSVEFSALADIGEDTIVYSDSGDYAANLDMATSLQLNKKTTATQKPLEKVATPGAKTIAEVAALLKVPASQTAKSMLFIADEQPVLVLIRGDYEVNPVKLKNYLEADSLVMATDEQALAYMGADFGSLGPVKLTDKVRLIADLSVKNAANLVVGASENGYHYVNVNPQRDYQPEAYADVRYVKEGEMSPDGEGVLKFTKGIEIGHVFKLGTRYSESMHATFLDENGRQQPLIMGSYGIGVSRLLTAIAEQQADDRGLVWPQAIAPYDVHVIPINLKKPEQAKLATAVTTALEEAGYSVLLDDRKERAGVKFADSDLIGLPVRITIGKKAADGIVEVKLRKTGETIEVQESELVDSLKILLKQLA</sequence>
<dbReference type="CDD" id="cd04334">
    <property type="entry name" value="ProRS-INS"/>
    <property type="match status" value="1"/>
</dbReference>
<dbReference type="InterPro" id="IPR002316">
    <property type="entry name" value="Pro-tRNA-ligase_IIa"/>
</dbReference>
<evidence type="ECO:0000313" key="12">
    <source>
        <dbReference type="EMBL" id="KRN00120.1"/>
    </source>
</evidence>
<evidence type="ECO:0000256" key="7">
    <source>
        <dbReference type="ARBA" id="ARBA00022917"/>
    </source>
</evidence>
<comment type="subunit">
    <text evidence="2 10">Homodimer.</text>
</comment>
<keyword evidence="3 10" id="KW-0963">Cytoplasm</keyword>
<feature type="domain" description="Aminoacyl-transfer RNA synthetases class-II family profile" evidence="11">
    <location>
        <begin position="44"/>
        <end position="471"/>
    </location>
</feature>
<dbReference type="NCBIfam" id="TIGR00409">
    <property type="entry name" value="proS_fam_II"/>
    <property type="match status" value="1"/>
</dbReference>
<keyword evidence="4 10" id="KW-0436">Ligase</keyword>
<dbReference type="PRINTS" id="PR01046">
    <property type="entry name" value="TRNASYNTHPRO"/>
</dbReference>
<dbReference type="InterPro" id="IPR045864">
    <property type="entry name" value="aa-tRNA-synth_II/BPL/LPL"/>
</dbReference>
<dbReference type="NCBIfam" id="NF006625">
    <property type="entry name" value="PRK09194.1"/>
    <property type="match status" value="1"/>
</dbReference>
<evidence type="ECO:0000256" key="8">
    <source>
        <dbReference type="ARBA" id="ARBA00023146"/>
    </source>
</evidence>
<dbReference type="PROSITE" id="PS50862">
    <property type="entry name" value="AA_TRNA_LIGASE_II"/>
    <property type="match status" value="1"/>
</dbReference>
<dbReference type="InterPro" id="IPR004154">
    <property type="entry name" value="Anticodon-bd"/>
</dbReference>
<keyword evidence="8 10" id="KW-0030">Aminoacyl-tRNA synthetase</keyword>
<comment type="subcellular location">
    <subcellularLocation>
        <location evidence="1 10">Cytoplasm</location>
    </subcellularLocation>
</comment>
<dbReference type="InterPro" id="IPR023717">
    <property type="entry name" value="Pro-tRNA-Synthase_IIa_type1"/>
</dbReference>
<dbReference type="GO" id="GO:0005524">
    <property type="term" value="F:ATP binding"/>
    <property type="evidence" value="ECO:0007669"/>
    <property type="project" value="UniProtKB-UniRule"/>
</dbReference>
<comment type="similarity">
    <text evidence="10">Belongs to the class-II aminoacyl-tRNA synthetase family. ProS type 1 subfamily.</text>
</comment>
<dbReference type="InterPro" id="IPR004500">
    <property type="entry name" value="Pro-tRNA-synth_IIa_bac-type"/>
</dbReference>
<dbReference type="InterPro" id="IPR033730">
    <property type="entry name" value="ProRS_core_prok"/>
</dbReference>
<keyword evidence="6 10" id="KW-0067">ATP-binding</keyword>
<dbReference type="GO" id="GO:0002161">
    <property type="term" value="F:aminoacyl-tRNA deacylase activity"/>
    <property type="evidence" value="ECO:0007669"/>
    <property type="project" value="InterPro"/>
</dbReference>
<dbReference type="EMBL" id="AYYI01000003">
    <property type="protein sequence ID" value="KRN00120.1"/>
    <property type="molecule type" value="Genomic_DNA"/>
</dbReference>
<dbReference type="GO" id="GO:0140096">
    <property type="term" value="F:catalytic activity, acting on a protein"/>
    <property type="evidence" value="ECO:0007669"/>
    <property type="project" value="UniProtKB-ARBA"/>
</dbReference>
<evidence type="ECO:0000259" key="11">
    <source>
        <dbReference type="PROSITE" id="PS50862"/>
    </source>
</evidence>
<dbReference type="Pfam" id="PF03129">
    <property type="entry name" value="HGTP_anticodon"/>
    <property type="match status" value="1"/>
</dbReference>
<dbReference type="InterPro" id="IPR036754">
    <property type="entry name" value="YbaK/aa-tRNA-synt-asso_dom_sf"/>
</dbReference>
<dbReference type="SUPFAM" id="SSF55681">
    <property type="entry name" value="Class II aaRS and biotin synthetases"/>
    <property type="match status" value="1"/>
</dbReference>
<evidence type="ECO:0000256" key="10">
    <source>
        <dbReference type="HAMAP-Rule" id="MF_01569"/>
    </source>
</evidence>
<evidence type="ECO:0000256" key="4">
    <source>
        <dbReference type="ARBA" id="ARBA00022598"/>
    </source>
</evidence>
<comment type="caution">
    <text evidence="12">The sequence shown here is derived from an EMBL/GenBank/DDBJ whole genome shotgun (WGS) entry which is preliminary data.</text>
</comment>
<dbReference type="InterPro" id="IPR050062">
    <property type="entry name" value="Pro-tRNA_synthetase"/>
</dbReference>
<evidence type="ECO:0000256" key="1">
    <source>
        <dbReference type="ARBA" id="ARBA00004496"/>
    </source>
</evidence>
<dbReference type="EC" id="6.1.1.15" evidence="10"/>
<evidence type="ECO:0000256" key="2">
    <source>
        <dbReference type="ARBA" id="ARBA00011738"/>
    </source>
</evidence>
<name>A0A0R2D837_9LACO</name>
<dbReference type="Gene3D" id="3.40.50.800">
    <property type="entry name" value="Anticodon-binding domain"/>
    <property type="match status" value="1"/>
</dbReference>
<comment type="domain">
    <text evidence="10">Consists of three domains: the N-terminal catalytic domain, the editing domain and the C-terminal anticodon-binding domain.</text>
</comment>
<dbReference type="PANTHER" id="PTHR42753:SF2">
    <property type="entry name" value="PROLINE--TRNA LIGASE"/>
    <property type="match status" value="1"/>
</dbReference>
<dbReference type="FunFam" id="3.40.50.800:FF:000011">
    <property type="entry name" value="Proline--tRNA ligase"/>
    <property type="match status" value="1"/>
</dbReference>
<evidence type="ECO:0000313" key="13">
    <source>
        <dbReference type="Proteomes" id="UP000051638"/>
    </source>
</evidence>
<dbReference type="CDD" id="cd00861">
    <property type="entry name" value="ProRS_anticodon_short"/>
    <property type="match status" value="1"/>
</dbReference>
<proteinExistence type="inferred from homology"/>
<dbReference type="Gene3D" id="3.30.930.10">
    <property type="entry name" value="Bira Bifunctional Protein, Domain 2"/>
    <property type="match status" value="2"/>
</dbReference>
<dbReference type="SUPFAM" id="SSF55826">
    <property type="entry name" value="YbaK/ProRS associated domain"/>
    <property type="match status" value="1"/>
</dbReference>
<keyword evidence="13" id="KW-1185">Reference proteome</keyword>
<accession>A0A0R2D837</accession>
<dbReference type="STRING" id="1423796.FC24_GL001108"/>
<dbReference type="GO" id="GO:0006433">
    <property type="term" value="P:prolyl-tRNA aminoacylation"/>
    <property type="evidence" value="ECO:0007669"/>
    <property type="project" value="UniProtKB-UniRule"/>
</dbReference>
<comment type="catalytic activity">
    <reaction evidence="9 10">
        <text>tRNA(Pro) + L-proline + ATP = L-prolyl-tRNA(Pro) + AMP + diphosphate</text>
        <dbReference type="Rhea" id="RHEA:14305"/>
        <dbReference type="Rhea" id="RHEA-COMP:9700"/>
        <dbReference type="Rhea" id="RHEA-COMP:9702"/>
        <dbReference type="ChEBI" id="CHEBI:30616"/>
        <dbReference type="ChEBI" id="CHEBI:33019"/>
        <dbReference type="ChEBI" id="CHEBI:60039"/>
        <dbReference type="ChEBI" id="CHEBI:78442"/>
        <dbReference type="ChEBI" id="CHEBI:78532"/>
        <dbReference type="ChEBI" id="CHEBI:456215"/>
        <dbReference type="EC" id="6.1.1.15"/>
    </reaction>
</comment>
<dbReference type="Proteomes" id="UP000051638">
    <property type="component" value="Unassembled WGS sequence"/>
</dbReference>
<dbReference type="GO" id="GO:0004827">
    <property type="term" value="F:proline-tRNA ligase activity"/>
    <property type="evidence" value="ECO:0007669"/>
    <property type="project" value="UniProtKB-UniRule"/>
</dbReference>
<dbReference type="InterPro" id="IPR002314">
    <property type="entry name" value="aa-tRNA-synt_IIb"/>
</dbReference>